<protein>
    <submittedName>
        <fullName evidence="2">DNA methyltransferase</fullName>
    </submittedName>
</protein>
<evidence type="ECO:0000259" key="1">
    <source>
        <dbReference type="Pfam" id="PF04480"/>
    </source>
</evidence>
<proteinExistence type="predicted"/>
<evidence type="ECO:0000313" key="2">
    <source>
        <dbReference type="EMBL" id="GGK22190.1"/>
    </source>
</evidence>
<accession>A0A917Q402</accession>
<sequence length="118" mass="13777">MTSEQRQFARHLRKHGTKAEDVLWQALRGRRLDDLKFRRQAPVLTYTVGFLCAERKLVVEIDGKQHDWYSEYDQHRTREIEAQGLLVIRATNAEVLTDLDVVLNRVRDAASPFSRLGE</sequence>
<dbReference type="InterPro" id="IPR011335">
    <property type="entry name" value="Restrct_endonuc-II-like"/>
</dbReference>
<keyword evidence="3" id="KW-1185">Reference proteome</keyword>
<dbReference type="PANTHER" id="PTHR38590:SF1">
    <property type="entry name" value="BLL0828 PROTEIN"/>
    <property type="match status" value="1"/>
</dbReference>
<dbReference type="InterPro" id="IPR007569">
    <property type="entry name" value="DUF559"/>
</dbReference>
<dbReference type="CDD" id="cd01038">
    <property type="entry name" value="Endonuclease_DUF559"/>
    <property type="match status" value="1"/>
</dbReference>
<dbReference type="EMBL" id="BMMF01000002">
    <property type="protein sequence ID" value="GGK22190.1"/>
    <property type="molecule type" value="Genomic_DNA"/>
</dbReference>
<name>A0A917Q402_9HYPH</name>
<keyword evidence="2" id="KW-0808">Transferase</keyword>
<dbReference type="Pfam" id="PF04480">
    <property type="entry name" value="DUF559"/>
    <property type="match status" value="1"/>
</dbReference>
<dbReference type="Gene3D" id="3.40.960.10">
    <property type="entry name" value="VSR Endonuclease"/>
    <property type="match status" value="1"/>
</dbReference>
<dbReference type="AlphaFoldDB" id="A0A917Q402"/>
<feature type="domain" description="DUF559" evidence="1">
    <location>
        <begin position="4"/>
        <end position="107"/>
    </location>
</feature>
<keyword evidence="2" id="KW-0489">Methyltransferase</keyword>
<dbReference type="InterPro" id="IPR047216">
    <property type="entry name" value="Endonuclease_DUF559_bact"/>
</dbReference>
<dbReference type="RefSeq" id="WP_188909438.1">
    <property type="nucleotide sequence ID" value="NZ_BMMF01000002.1"/>
</dbReference>
<comment type="caution">
    <text evidence="2">The sequence shown here is derived from an EMBL/GenBank/DDBJ whole genome shotgun (WGS) entry which is preliminary data.</text>
</comment>
<dbReference type="GO" id="GO:0032259">
    <property type="term" value="P:methylation"/>
    <property type="evidence" value="ECO:0007669"/>
    <property type="project" value="UniProtKB-KW"/>
</dbReference>
<dbReference type="PANTHER" id="PTHR38590">
    <property type="entry name" value="BLL0828 PROTEIN"/>
    <property type="match status" value="1"/>
</dbReference>
<reference evidence="2 3" key="1">
    <citation type="journal article" date="2014" name="Int. J. Syst. Evol. Microbiol.">
        <title>Complete genome sequence of Corynebacterium casei LMG S-19264T (=DSM 44701T), isolated from a smear-ripened cheese.</title>
        <authorList>
            <consortium name="US DOE Joint Genome Institute (JGI-PGF)"/>
            <person name="Walter F."/>
            <person name="Albersmeier A."/>
            <person name="Kalinowski J."/>
            <person name="Ruckert C."/>
        </authorList>
    </citation>
    <scope>NUCLEOTIDE SEQUENCE [LARGE SCALE GENOMIC DNA]</scope>
    <source>
        <strain evidence="2 3">CGMCC 1.9161</strain>
    </source>
</reference>
<dbReference type="Proteomes" id="UP000600449">
    <property type="component" value="Unassembled WGS sequence"/>
</dbReference>
<gene>
    <name evidence="2" type="ORF">GCM10011322_06080</name>
</gene>
<evidence type="ECO:0000313" key="3">
    <source>
        <dbReference type="Proteomes" id="UP000600449"/>
    </source>
</evidence>
<organism evidence="2 3">
    <name type="scientific">Salinarimonas ramus</name>
    <dbReference type="NCBI Taxonomy" id="690164"/>
    <lineage>
        <taxon>Bacteria</taxon>
        <taxon>Pseudomonadati</taxon>
        <taxon>Pseudomonadota</taxon>
        <taxon>Alphaproteobacteria</taxon>
        <taxon>Hyphomicrobiales</taxon>
        <taxon>Salinarimonadaceae</taxon>
        <taxon>Salinarimonas</taxon>
    </lineage>
</organism>
<dbReference type="SUPFAM" id="SSF52980">
    <property type="entry name" value="Restriction endonuclease-like"/>
    <property type="match status" value="1"/>
</dbReference>
<dbReference type="GO" id="GO:0008168">
    <property type="term" value="F:methyltransferase activity"/>
    <property type="evidence" value="ECO:0007669"/>
    <property type="project" value="UniProtKB-KW"/>
</dbReference>